<sequence>MSVKCTVFVDFFVQPDMIDQWKDAHRPVWHSCANEPECLLFDVFHDPFDSDMTRKLGGHFRLVEVWNGSRSWFDTVQLSKPYYKTLWPKSEPTWRKPMFIEYMEREGEGFCLSAGLFVGLKTYEDVS</sequence>
<comment type="caution">
    <text evidence="1">The sequence shown here is derived from an EMBL/GenBank/DDBJ whole genome shotgun (WGS) entry which is preliminary data.</text>
</comment>
<name>A0A9P4UJA4_9PEZI</name>
<dbReference type="Proteomes" id="UP000799441">
    <property type="component" value="Unassembled WGS sequence"/>
</dbReference>
<protein>
    <submittedName>
        <fullName evidence="1">Uncharacterized protein</fullName>
    </submittedName>
</protein>
<reference evidence="1" key="1">
    <citation type="journal article" date="2020" name="Stud. Mycol.">
        <title>101 Dothideomycetes genomes: a test case for predicting lifestyles and emergence of pathogens.</title>
        <authorList>
            <person name="Haridas S."/>
            <person name="Albert R."/>
            <person name="Binder M."/>
            <person name="Bloem J."/>
            <person name="Labutti K."/>
            <person name="Salamov A."/>
            <person name="Andreopoulos B."/>
            <person name="Baker S."/>
            <person name="Barry K."/>
            <person name="Bills G."/>
            <person name="Bluhm B."/>
            <person name="Cannon C."/>
            <person name="Castanera R."/>
            <person name="Culley D."/>
            <person name="Daum C."/>
            <person name="Ezra D."/>
            <person name="Gonzalez J."/>
            <person name="Henrissat B."/>
            <person name="Kuo A."/>
            <person name="Liang C."/>
            <person name="Lipzen A."/>
            <person name="Lutzoni F."/>
            <person name="Magnuson J."/>
            <person name="Mondo S."/>
            <person name="Nolan M."/>
            <person name="Ohm R."/>
            <person name="Pangilinan J."/>
            <person name="Park H.-J."/>
            <person name="Ramirez L."/>
            <person name="Alfaro M."/>
            <person name="Sun H."/>
            <person name="Tritt A."/>
            <person name="Yoshinaga Y."/>
            <person name="Zwiers L.-H."/>
            <person name="Turgeon B."/>
            <person name="Goodwin S."/>
            <person name="Spatafora J."/>
            <person name="Crous P."/>
            <person name="Grigoriev I."/>
        </authorList>
    </citation>
    <scope>NUCLEOTIDE SEQUENCE</scope>
    <source>
        <strain evidence="1">CBS 116435</strain>
    </source>
</reference>
<dbReference type="AlphaFoldDB" id="A0A9P4UJA4"/>
<dbReference type="Gene3D" id="3.30.70.100">
    <property type="match status" value="1"/>
</dbReference>
<organism evidence="1 2">
    <name type="scientific">Polychaeton citri CBS 116435</name>
    <dbReference type="NCBI Taxonomy" id="1314669"/>
    <lineage>
        <taxon>Eukaryota</taxon>
        <taxon>Fungi</taxon>
        <taxon>Dikarya</taxon>
        <taxon>Ascomycota</taxon>
        <taxon>Pezizomycotina</taxon>
        <taxon>Dothideomycetes</taxon>
        <taxon>Dothideomycetidae</taxon>
        <taxon>Capnodiales</taxon>
        <taxon>Capnodiaceae</taxon>
        <taxon>Polychaeton</taxon>
    </lineage>
</organism>
<evidence type="ECO:0000313" key="2">
    <source>
        <dbReference type="Proteomes" id="UP000799441"/>
    </source>
</evidence>
<dbReference type="OrthoDB" id="4126315at2759"/>
<dbReference type="SUPFAM" id="SSF54909">
    <property type="entry name" value="Dimeric alpha+beta barrel"/>
    <property type="match status" value="1"/>
</dbReference>
<evidence type="ECO:0000313" key="1">
    <source>
        <dbReference type="EMBL" id="KAF2717747.1"/>
    </source>
</evidence>
<dbReference type="InterPro" id="IPR011008">
    <property type="entry name" value="Dimeric_a/b-barrel"/>
</dbReference>
<dbReference type="EMBL" id="MU003837">
    <property type="protein sequence ID" value="KAF2717747.1"/>
    <property type="molecule type" value="Genomic_DNA"/>
</dbReference>
<accession>A0A9P4UJA4</accession>
<gene>
    <name evidence="1" type="ORF">K431DRAFT_276250</name>
</gene>
<keyword evidence="2" id="KW-1185">Reference proteome</keyword>
<proteinExistence type="predicted"/>